<evidence type="ECO:0000256" key="4">
    <source>
        <dbReference type="ARBA" id="ARBA00022553"/>
    </source>
</evidence>
<feature type="compositionally biased region" description="Acidic residues" evidence="11">
    <location>
        <begin position="427"/>
        <end position="443"/>
    </location>
</feature>
<evidence type="ECO:0000259" key="13">
    <source>
        <dbReference type="PROSITE" id="PS51285"/>
    </source>
</evidence>
<dbReference type="PROSITE" id="PS51285">
    <property type="entry name" value="AGC_KINASE_CTER"/>
    <property type="match status" value="1"/>
</dbReference>
<dbReference type="EC" id="2.7.11.1" evidence="2"/>
<evidence type="ECO:0000256" key="10">
    <source>
        <dbReference type="ARBA" id="ARBA00048679"/>
    </source>
</evidence>
<keyword evidence="7" id="KW-0418">Kinase</keyword>
<feature type="compositionally biased region" description="Low complexity" evidence="11">
    <location>
        <begin position="1"/>
        <end position="22"/>
    </location>
</feature>
<dbReference type="OrthoDB" id="432483at2759"/>
<keyword evidence="5" id="KW-0808">Transferase</keyword>
<feature type="region of interest" description="Disordered" evidence="11">
    <location>
        <begin position="408"/>
        <end position="490"/>
    </location>
</feature>
<evidence type="ECO:0000256" key="11">
    <source>
        <dbReference type="SAM" id="MobiDB-lite"/>
    </source>
</evidence>
<dbReference type="Proteomes" id="UP000444721">
    <property type="component" value="Unassembled WGS sequence"/>
</dbReference>
<dbReference type="EMBL" id="VFQX01000036">
    <property type="protein sequence ID" value="KAF0976893.1"/>
    <property type="molecule type" value="Genomic_DNA"/>
</dbReference>
<dbReference type="SMART" id="SM00133">
    <property type="entry name" value="S_TK_X"/>
    <property type="match status" value="1"/>
</dbReference>
<evidence type="ECO:0000256" key="6">
    <source>
        <dbReference type="ARBA" id="ARBA00022741"/>
    </source>
</evidence>
<dbReference type="SUPFAM" id="SSF56112">
    <property type="entry name" value="Protein kinase-like (PK-like)"/>
    <property type="match status" value="1"/>
</dbReference>
<feature type="region of interest" description="Disordered" evidence="11">
    <location>
        <begin position="1"/>
        <end position="69"/>
    </location>
</feature>
<keyword evidence="3" id="KW-0723">Serine/threonine-protein kinase</keyword>
<protein>
    <recommendedName>
        <fullName evidence="2">non-specific serine/threonine protein kinase</fullName>
        <ecNumber evidence="2">2.7.11.1</ecNumber>
    </recommendedName>
</protein>
<comment type="similarity">
    <text evidence="1">Belongs to the protein kinase superfamily. AGC Ser/Thr protein kinase family.</text>
</comment>
<comment type="caution">
    <text evidence="14">The sequence shown here is derived from an EMBL/GenBank/DDBJ whole genome shotgun (WGS) entry which is preliminary data.</text>
</comment>
<dbReference type="GO" id="GO:0004674">
    <property type="term" value="F:protein serine/threonine kinase activity"/>
    <property type="evidence" value="ECO:0007669"/>
    <property type="project" value="UniProtKB-KW"/>
</dbReference>
<feature type="compositionally biased region" description="Basic and acidic residues" evidence="11">
    <location>
        <begin position="464"/>
        <end position="490"/>
    </location>
</feature>
<dbReference type="RefSeq" id="XP_044561606.1">
    <property type="nucleotide sequence ID" value="XM_044707575.1"/>
</dbReference>
<keyword evidence="6" id="KW-0547">Nucleotide-binding</keyword>
<dbReference type="GO" id="GO:0005524">
    <property type="term" value="F:ATP binding"/>
    <property type="evidence" value="ECO:0007669"/>
    <property type="project" value="UniProtKB-KW"/>
</dbReference>
<dbReference type="GO" id="GO:0016539">
    <property type="term" value="P:intein-mediated protein splicing"/>
    <property type="evidence" value="ECO:0007669"/>
    <property type="project" value="InterPro"/>
</dbReference>
<organism evidence="14 15">
    <name type="scientific">Naegleria fowleri</name>
    <name type="common">Brain eating amoeba</name>
    <dbReference type="NCBI Taxonomy" id="5763"/>
    <lineage>
        <taxon>Eukaryota</taxon>
        <taxon>Discoba</taxon>
        <taxon>Heterolobosea</taxon>
        <taxon>Tetramitia</taxon>
        <taxon>Eutetramitia</taxon>
        <taxon>Vahlkampfiidae</taxon>
        <taxon>Naegleria</taxon>
    </lineage>
</organism>
<dbReference type="PROSITE" id="PS50817">
    <property type="entry name" value="INTEIN_N_TER"/>
    <property type="match status" value="1"/>
</dbReference>
<evidence type="ECO:0000256" key="9">
    <source>
        <dbReference type="ARBA" id="ARBA00047899"/>
    </source>
</evidence>
<dbReference type="FunFam" id="1.10.510.10:FF:000121">
    <property type="entry name" value="Serine/threonine-protein kinase nrc-2"/>
    <property type="match status" value="1"/>
</dbReference>
<dbReference type="PROSITE" id="PS00108">
    <property type="entry name" value="PROTEIN_KINASE_ST"/>
    <property type="match status" value="1"/>
</dbReference>
<evidence type="ECO:0000313" key="15">
    <source>
        <dbReference type="Proteomes" id="UP000444721"/>
    </source>
</evidence>
<proteinExistence type="inferred from homology"/>
<keyword evidence="8" id="KW-0067">ATP-binding</keyword>
<feature type="compositionally biased region" description="Low complexity" evidence="11">
    <location>
        <begin position="31"/>
        <end position="49"/>
    </location>
</feature>
<dbReference type="SMART" id="SM00220">
    <property type="entry name" value="S_TKc"/>
    <property type="match status" value="1"/>
</dbReference>
<dbReference type="PANTHER" id="PTHR45637">
    <property type="entry name" value="FLIPPASE KINASE 1-RELATED"/>
    <property type="match status" value="1"/>
</dbReference>
<dbReference type="InterPro" id="IPR008271">
    <property type="entry name" value="Ser/Thr_kinase_AS"/>
</dbReference>
<dbReference type="InterPro" id="IPR011009">
    <property type="entry name" value="Kinase-like_dom_sf"/>
</dbReference>
<dbReference type="FunFam" id="3.30.200.20:FF:000524">
    <property type="entry name" value="Non-specific serine/threonine protein kinase"/>
    <property type="match status" value="1"/>
</dbReference>
<dbReference type="VEuPathDB" id="AmoebaDB:FDP41_004188"/>
<keyword evidence="15" id="KW-1185">Reference proteome</keyword>
<name>A0A6A5BGA9_NAEFO</name>
<accession>A0A6A5BGA9</accession>
<comment type="catalytic activity">
    <reaction evidence="10">
        <text>L-seryl-[protein] + ATP = O-phospho-L-seryl-[protein] + ADP + H(+)</text>
        <dbReference type="Rhea" id="RHEA:17989"/>
        <dbReference type="Rhea" id="RHEA-COMP:9863"/>
        <dbReference type="Rhea" id="RHEA-COMP:11604"/>
        <dbReference type="ChEBI" id="CHEBI:15378"/>
        <dbReference type="ChEBI" id="CHEBI:29999"/>
        <dbReference type="ChEBI" id="CHEBI:30616"/>
        <dbReference type="ChEBI" id="CHEBI:83421"/>
        <dbReference type="ChEBI" id="CHEBI:456216"/>
        <dbReference type="EC" id="2.7.11.1"/>
    </reaction>
</comment>
<dbReference type="GeneID" id="68111406"/>
<evidence type="ECO:0000313" key="14">
    <source>
        <dbReference type="EMBL" id="KAF0976893.1"/>
    </source>
</evidence>
<dbReference type="CDD" id="cd05574">
    <property type="entry name" value="STKc_phototropin_like"/>
    <property type="match status" value="1"/>
</dbReference>
<feature type="domain" description="Protein kinase" evidence="12">
    <location>
        <begin position="112"/>
        <end position="394"/>
    </location>
</feature>
<keyword evidence="4" id="KW-0597">Phosphoprotein</keyword>
<dbReference type="InterPro" id="IPR006141">
    <property type="entry name" value="Intein_N"/>
</dbReference>
<dbReference type="VEuPathDB" id="AmoebaDB:NfTy_068490"/>
<evidence type="ECO:0000256" key="2">
    <source>
        <dbReference type="ARBA" id="ARBA00012513"/>
    </source>
</evidence>
<dbReference type="OMA" id="CGASEMH"/>
<reference evidence="14 15" key="1">
    <citation type="journal article" date="2019" name="Sci. Rep.">
        <title>Nanopore sequencing improves the draft genome of the human pathogenic amoeba Naegleria fowleri.</title>
        <authorList>
            <person name="Liechti N."/>
            <person name="Schurch N."/>
            <person name="Bruggmann R."/>
            <person name="Wittwer M."/>
        </authorList>
    </citation>
    <scope>NUCLEOTIDE SEQUENCE [LARGE SCALE GENOMIC DNA]</scope>
    <source>
        <strain evidence="14 15">ATCC 30894</strain>
    </source>
</reference>
<dbReference type="Pfam" id="PF00069">
    <property type="entry name" value="Pkinase"/>
    <property type="match status" value="1"/>
</dbReference>
<sequence>MNNNSTPTPTMMPSSSSTTSNNGANVHHQNSSQVSASSSSLSSAESSSSTPVQAQPSQVEPTMFPRQIPHNMSFSDLMAEEMALSNQSNVDLEALQQTKQKFDYKNLRPSHFKKIRLLGRGDVGKVYLVKHKETGRYFAMKVLKKEEMIQRNKVKRVLTEREILATTDHPFIVTLYSSFQSKDKLYFIMEYCSGGEFFRMLQKQPGKCLPESSVRFYAAEVLLALEYLHFMGFIYRDLKPENILLHQSGHIRLTDFDLSKQTVQTVTPKIVKGFFSSDKKSKLDTKQIQQFNSFVGTAEYLSPEIIAGCGHTSTVDWWTFGILMYEMLFGTTPFKGSSQKDTFNHILHNKLEFPKDKPISKACKELIKKLLVSDQDKRLGHKNGAADIKVHPFFKGINWALIRNETPPIIPQVTDPEDTSNFRPLVDSDEEDEDEGSEQEENAENNPFKNFAYTSQKKLSYGVDKLEPSAHHDSHKDKEITQTRTSEVKQ</sequence>
<evidence type="ECO:0000256" key="8">
    <source>
        <dbReference type="ARBA" id="ARBA00022840"/>
    </source>
</evidence>
<evidence type="ECO:0000256" key="1">
    <source>
        <dbReference type="ARBA" id="ARBA00009903"/>
    </source>
</evidence>
<evidence type="ECO:0000256" key="3">
    <source>
        <dbReference type="ARBA" id="ARBA00022527"/>
    </source>
</evidence>
<feature type="domain" description="AGC-kinase C-terminal" evidence="13">
    <location>
        <begin position="395"/>
        <end position="463"/>
    </location>
</feature>
<evidence type="ECO:0000259" key="12">
    <source>
        <dbReference type="PROSITE" id="PS50011"/>
    </source>
</evidence>
<dbReference type="InterPro" id="IPR000961">
    <property type="entry name" value="AGC-kinase_C"/>
</dbReference>
<dbReference type="Gene3D" id="1.10.510.10">
    <property type="entry name" value="Transferase(Phosphotransferase) domain 1"/>
    <property type="match status" value="1"/>
</dbReference>
<dbReference type="VEuPathDB" id="AmoebaDB:NF0041810"/>
<evidence type="ECO:0000256" key="7">
    <source>
        <dbReference type="ARBA" id="ARBA00022777"/>
    </source>
</evidence>
<dbReference type="Gene3D" id="3.30.200.20">
    <property type="entry name" value="Phosphorylase Kinase, domain 1"/>
    <property type="match status" value="1"/>
</dbReference>
<dbReference type="PROSITE" id="PS50011">
    <property type="entry name" value="PROTEIN_KINASE_DOM"/>
    <property type="match status" value="1"/>
</dbReference>
<evidence type="ECO:0000256" key="5">
    <source>
        <dbReference type="ARBA" id="ARBA00022679"/>
    </source>
</evidence>
<feature type="compositionally biased region" description="Polar residues" evidence="11">
    <location>
        <begin position="50"/>
        <end position="60"/>
    </location>
</feature>
<dbReference type="AlphaFoldDB" id="A0A6A5BGA9"/>
<gene>
    <name evidence="14" type="ORF">FDP41_004188</name>
</gene>
<comment type="catalytic activity">
    <reaction evidence="9">
        <text>L-threonyl-[protein] + ATP = O-phospho-L-threonyl-[protein] + ADP + H(+)</text>
        <dbReference type="Rhea" id="RHEA:46608"/>
        <dbReference type="Rhea" id="RHEA-COMP:11060"/>
        <dbReference type="Rhea" id="RHEA-COMP:11605"/>
        <dbReference type="ChEBI" id="CHEBI:15378"/>
        <dbReference type="ChEBI" id="CHEBI:30013"/>
        <dbReference type="ChEBI" id="CHEBI:30616"/>
        <dbReference type="ChEBI" id="CHEBI:61977"/>
        <dbReference type="ChEBI" id="CHEBI:456216"/>
        <dbReference type="EC" id="2.7.11.1"/>
    </reaction>
</comment>
<dbReference type="InterPro" id="IPR000719">
    <property type="entry name" value="Prot_kinase_dom"/>
</dbReference>